<dbReference type="AlphaFoldDB" id="A0A450T426"/>
<keyword evidence="4 6" id="KW-0472">Membrane</keyword>
<gene>
    <name evidence="8" type="ORF">BECKDK2373C_GA0170839_10882</name>
</gene>
<protein>
    <submittedName>
        <fullName evidence="8">Translocation and assembly module TamB</fullName>
    </submittedName>
</protein>
<dbReference type="GO" id="GO:0097347">
    <property type="term" value="C:TAM protein secretion complex"/>
    <property type="evidence" value="ECO:0007669"/>
    <property type="project" value="TreeGrafter"/>
</dbReference>
<keyword evidence="2 6" id="KW-0812">Transmembrane</keyword>
<feature type="domain" description="Translocation and assembly module TamB C-terminal" evidence="7">
    <location>
        <begin position="838"/>
        <end position="1175"/>
    </location>
</feature>
<comment type="subcellular location">
    <subcellularLocation>
        <location evidence="1">Membrane</location>
        <topology evidence="1">Single-pass membrane protein</topology>
    </subcellularLocation>
</comment>
<sequence length="1177" mass="124063">MIKSRFPFSTRTLLRFVLPAIFLSLVVALGSGLVLLSTESGSRWLIQDVLPGMMAKDGTQLHVRAVEGTLLSSLELTGISHRPPPLPSADRAPATTIERFLLQWQPGALLTGRLHVRQLGIKGVRYHAAGEEEAGESQPFLRLPLPPALQVDRIEVEDLRVAAGNKNYAVDRATVGPITFAGGDAPVFIRDFRAESGNNRLTLAGEIEPAAPFAFEITGNARAELPDGTPLAGEGSLRGDAAGMVVEGIAASFREGRLEARGTVTWSPEPRWDLSVSGQAIDPDLSRLFWRPDGPEDWRGSLNLSLKTEGRIGGDGPRATLALERLDGVLRGYPVAASGRMALIGDRITVEELKLRSGENRLEAHGAAPLPPGVFPRRTPGPAGAASSEGEPAPEPASDLSWKIHAPKLAALWPGLAGGLRGEGKLQGSLSDPEISLGLTGDGIAYGAYRAGALRTEMTLLPGAASGDASRPASRVVIEAGDVSLAGGHLSRLRARGEGHLALERITLDLSFSCGPGKRTDGTGAPGKEWQRIFCPKTAKQTTVGAKKTDQVTDRGSGITLALDGELKGNTWSGTLNRADLLLGALGNWRLSAPAPLTLAAGAAGVGGGGDDDSGACWQYREANLCAGGRWSGTSGFRVKGKVAGLPWRTFQPWLPESLEARGKIAGHFHARGSGGIKDLDAQLTATSGAVRIRYRVPDRGAVETTFGNAMLTAAHAQGNLTLDAGLTIAGKGRVKGELRMGPAGAGYPLRGNLRAELPDLAPLAVLIPPSQVVDPEGALMLAFTVAGTARSPALHGRAELTRGAATLVAPGIRLHDLSLVAEDREDRSIGITGQAWSGPGHVSLNGRLLRPFTSSSQLELAVQGENFQLVRLSEAEVLASPDLRVASSRAGVSVEGKVLIPEAKFQLDALPDTSVSISGDEVIVGKERAESDETEPGYPVTAHVSVTLGDKVVFRGFGLDAGLTGSVDVDSRPGQPPMGTGLVTMKDGKYRAYGQTLIVERGRLMFAGPVTNPTLDVRATRRVEDADVTVGIEITGPLDQPLTELDSDPDMPESNILAYLLTGKALGDSSIADQAALIESALGLGITQSQKFTGELGKKVGLDTVKVQAGKNPMEESSLFLGKYLTPKLYVGYVQGIFENTRTFQIEYQLTDNLGIKASSGEERQGAELIYSIERE</sequence>
<evidence type="ECO:0000259" key="7">
    <source>
        <dbReference type="Pfam" id="PF04357"/>
    </source>
</evidence>
<organism evidence="8">
    <name type="scientific">Candidatus Kentrum sp. DK</name>
    <dbReference type="NCBI Taxonomy" id="2126562"/>
    <lineage>
        <taxon>Bacteria</taxon>
        <taxon>Pseudomonadati</taxon>
        <taxon>Pseudomonadota</taxon>
        <taxon>Gammaproteobacteria</taxon>
        <taxon>Candidatus Kentrum</taxon>
    </lineage>
</organism>
<dbReference type="PANTHER" id="PTHR36985">
    <property type="entry name" value="TRANSLOCATION AND ASSEMBLY MODULE SUBUNIT TAMB"/>
    <property type="match status" value="1"/>
</dbReference>
<dbReference type="InterPro" id="IPR007452">
    <property type="entry name" value="TamB_C"/>
</dbReference>
<evidence type="ECO:0000313" key="8">
    <source>
        <dbReference type="EMBL" id="VFJ61296.1"/>
    </source>
</evidence>
<accession>A0A450T426</accession>
<evidence type="ECO:0000256" key="5">
    <source>
        <dbReference type="SAM" id="MobiDB-lite"/>
    </source>
</evidence>
<reference evidence="8" key="1">
    <citation type="submission" date="2019-02" db="EMBL/GenBank/DDBJ databases">
        <authorList>
            <person name="Gruber-Vodicka R. H."/>
            <person name="Seah K. B. B."/>
        </authorList>
    </citation>
    <scope>NUCLEOTIDE SEQUENCE</scope>
    <source>
        <strain evidence="8">BECK_DK161</strain>
    </source>
</reference>
<proteinExistence type="predicted"/>
<name>A0A450T426_9GAMM</name>
<feature type="region of interest" description="Disordered" evidence="5">
    <location>
        <begin position="364"/>
        <end position="398"/>
    </location>
</feature>
<evidence type="ECO:0000256" key="2">
    <source>
        <dbReference type="ARBA" id="ARBA00022692"/>
    </source>
</evidence>
<keyword evidence="3 6" id="KW-1133">Transmembrane helix</keyword>
<evidence type="ECO:0000256" key="1">
    <source>
        <dbReference type="ARBA" id="ARBA00004167"/>
    </source>
</evidence>
<evidence type="ECO:0000256" key="6">
    <source>
        <dbReference type="SAM" id="Phobius"/>
    </source>
</evidence>
<evidence type="ECO:0000256" key="3">
    <source>
        <dbReference type="ARBA" id="ARBA00022989"/>
    </source>
</evidence>
<dbReference type="PANTHER" id="PTHR36985:SF1">
    <property type="entry name" value="TRANSLOCATION AND ASSEMBLY MODULE SUBUNIT TAMB"/>
    <property type="match status" value="1"/>
</dbReference>
<dbReference type="GO" id="GO:0005886">
    <property type="term" value="C:plasma membrane"/>
    <property type="evidence" value="ECO:0007669"/>
    <property type="project" value="InterPro"/>
</dbReference>
<dbReference type="Pfam" id="PF04357">
    <property type="entry name" value="TamB"/>
    <property type="match status" value="1"/>
</dbReference>
<dbReference type="EMBL" id="CAADEY010000088">
    <property type="protein sequence ID" value="VFJ61296.1"/>
    <property type="molecule type" value="Genomic_DNA"/>
</dbReference>
<feature type="transmembrane region" description="Helical" evidence="6">
    <location>
        <begin position="12"/>
        <end position="36"/>
    </location>
</feature>
<evidence type="ECO:0000256" key="4">
    <source>
        <dbReference type="ARBA" id="ARBA00023136"/>
    </source>
</evidence>
<dbReference type="GO" id="GO:0009306">
    <property type="term" value="P:protein secretion"/>
    <property type="evidence" value="ECO:0007669"/>
    <property type="project" value="InterPro"/>
</dbReference>